<comment type="caution">
    <text evidence="1">The sequence shown here is derived from an EMBL/GenBank/DDBJ whole genome shotgun (WGS) entry which is preliminary data.</text>
</comment>
<name>A0A931GLL7_9ACTN</name>
<keyword evidence="2" id="KW-1185">Reference proteome</keyword>
<accession>A0A931GLL7</accession>
<dbReference type="EMBL" id="JADOUA010000001">
    <property type="protein sequence ID" value="MBG6087591.1"/>
    <property type="molecule type" value="Genomic_DNA"/>
</dbReference>
<dbReference type="Proteomes" id="UP000614047">
    <property type="component" value="Unassembled WGS sequence"/>
</dbReference>
<sequence>MTYPPEDCTFEVTYTLGRRGAGRESFSDVYALGRWFKEMERRGAMDPEEFQTPDEDGRNGYRIVCVTDSERVAISYFHPRLVMGRIEGARAAGARAAAD</sequence>
<proteinExistence type="predicted"/>
<protein>
    <submittedName>
        <fullName evidence="1">Uncharacterized protein</fullName>
    </submittedName>
</protein>
<evidence type="ECO:0000313" key="1">
    <source>
        <dbReference type="EMBL" id="MBG6087591.1"/>
    </source>
</evidence>
<dbReference type="RefSeq" id="WP_197010427.1">
    <property type="nucleotide sequence ID" value="NZ_BAABES010000029.1"/>
</dbReference>
<gene>
    <name evidence="1" type="ORF">IW256_001704</name>
</gene>
<evidence type="ECO:0000313" key="2">
    <source>
        <dbReference type="Proteomes" id="UP000614047"/>
    </source>
</evidence>
<organism evidence="1 2">
    <name type="scientific">Actinomadura viridis</name>
    <dbReference type="NCBI Taxonomy" id="58110"/>
    <lineage>
        <taxon>Bacteria</taxon>
        <taxon>Bacillati</taxon>
        <taxon>Actinomycetota</taxon>
        <taxon>Actinomycetes</taxon>
        <taxon>Streptosporangiales</taxon>
        <taxon>Thermomonosporaceae</taxon>
        <taxon>Actinomadura</taxon>
    </lineage>
</organism>
<reference evidence="1" key="1">
    <citation type="submission" date="2020-11" db="EMBL/GenBank/DDBJ databases">
        <title>Sequencing the genomes of 1000 actinobacteria strains.</title>
        <authorList>
            <person name="Klenk H.-P."/>
        </authorList>
    </citation>
    <scope>NUCLEOTIDE SEQUENCE</scope>
    <source>
        <strain evidence="1">DSM 43175</strain>
    </source>
</reference>
<dbReference type="AlphaFoldDB" id="A0A931GLL7"/>